<feature type="transmembrane region" description="Helical" evidence="5">
    <location>
        <begin position="7"/>
        <end position="30"/>
    </location>
</feature>
<evidence type="ECO:0000256" key="5">
    <source>
        <dbReference type="SAM" id="Phobius"/>
    </source>
</evidence>
<dbReference type="Gene3D" id="2.40.50.140">
    <property type="entry name" value="Nucleic acid-binding proteins"/>
    <property type="match status" value="1"/>
</dbReference>
<keyword evidence="7" id="KW-0378">Hydrolase</keyword>
<comment type="subcellular location">
    <subcellularLocation>
        <location evidence="1">Membrane</location>
        <topology evidence="1">Multi-pass membrane protein</topology>
    </subcellularLocation>
</comment>
<dbReference type="EMBL" id="RKRG01000001">
    <property type="protein sequence ID" value="RPF52752.1"/>
    <property type="molecule type" value="Genomic_DNA"/>
</dbReference>
<dbReference type="InterPro" id="IPR002810">
    <property type="entry name" value="NfeD-like_C"/>
</dbReference>
<protein>
    <submittedName>
        <fullName evidence="7">Membrane protein implicated in regulation of membrane protease activity</fullName>
    </submittedName>
</protein>
<dbReference type="InterPro" id="IPR052165">
    <property type="entry name" value="Membrane_assoc_protease"/>
</dbReference>
<evidence type="ECO:0000313" key="8">
    <source>
        <dbReference type="Proteomes" id="UP000271783"/>
    </source>
</evidence>
<name>A0A3N5C040_9EURY</name>
<evidence type="ECO:0000259" key="6">
    <source>
        <dbReference type="Pfam" id="PF01957"/>
    </source>
</evidence>
<dbReference type="GO" id="GO:0006508">
    <property type="term" value="P:proteolysis"/>
    <property type="evidence" value="ECO:0007669"/>
    <property type="project" value="UniProtKB-KW"/>
</dbReference>
<evidence type="ECO:0000313" key="7">
    <source>
        <dbReference type="EMBL" id="RPF52752.1"/>
    </source>
</evidence>
<feature type="transmembrane region" description="Helical" evidence="5">
    <location>
        <begin position="45"/>
        <end position="62"/>
    </location>
</feature>
<feature type="domain" description="NfeD-like C-terminal" evidence="6">
    <location>
        <begin position="80"/>
        <end position="135"/>
    </location>
</feature>
<keyword evidence="8" id="KW-1185">Reference proteome</keyword>
<dbReference type="AlphaFoldDB" id="A0A3N5C040"/>
<evidence type="ECO:0000256" key="2">
    <source>
        <dbReference type="ARBA" id="ARBA00022692"/>
    </source>
</evidence>
<dbReference type="RefSeq" id="WP_069575572.1">
    <property type="nucleotide sequence ID" value="NZ_RKRG01000001.1"/>
</dbReference>
<proteinExistence type="predicted"/>
<gene>
    <name evidence="7" type="ORF">EDC42_0308</name>
</gene>
<keyword evidence="4 5" id="KW-0472">Membrane</keyword>
<dbReference type="PANTHER" id="PTHR33507">
    <property type="entry name" value="INNER MEMBRANE PROTEIN YBBJ"/>
    <property type="match status" value="1"/>
</dbReference>
<dbReference type="Pfam" id="PF01957">
    <property type="entry name" value="NfeD"/>
    <property type="match status" value="1"/>
</dbReference>
<accession>A0A3N5C040</accession>
<keyword evidence="3 5" id="KW-1133">Transmembrane helix</keyword>
<dbReference type="SUPFAM" id="SSF141322">
    <property type="entry name" value="NfeD domain-like"/>
    <property type="match status" value="1"/>
</dbReference>
<keyword evidence="7" id="KW-0645">Protease</keyword>
<dbReference type="InterPro" id="IPR012340">
    <property type="entry name" value="NA-bd_OB-fold"/>
</dbReference>
<reference evidence="7 8" key="1">
    <citation type="submission" date="2018-11" db="EMBL/GenBank/DDBJ databases">
        <title>Genomic Encyclopedia of Type Strains, Phase IV (KMG-IV): sequencing the most valuable type-strain genomes for metagenomic binning, comparative biology and taxonomic classification.</title>
        <authorList>
            <person name="Goeker M."/>
        </authorList>
    </citation>
    <scope>NUCLEOTIDE SEQUENCE [LARGE SCALE GENOMIC DNA]</scope>
    <source>
        <strain evidence="7 8">DSM 11977</strain>
    </source>
</reference>
<keyword evidence="2 5" id="KW-0812">Transmembrane</keyword>
<organism evidence="7 8">
    <name type="scientific">Methanobrevibacter gottschalkii DSM 11977</name>
    <dbReference type="NCBI Taxonomy" id="1122229"/>
    <lineage>
        <taxon>Archaea</taxon>
        <taxon>Methanobacteriati</taxon>
        <taxon>Methanobacteriota</taxon>
        <taxon>Methanomada group</taxon>
        <taxon>Methanobacteria</taxon>
        <taxon>Methanobacteriales</taxon>
        <taxon>Methanobacteriaceae</taxon>
        <taxon>Methanobrevibacter</taxon>
    </lineage>
</organism>
<sequence length="135" mass="15327">MEIFIWIILAILFFLLEILTGSFILVWFGISSIVAAVLNYFKFDFYTQFGAFIVISIILLVFTKKFAIKVTPEINKKTTAERLIGRNAKVVRKIDDKNIIVKVCGEEWSAYAKNNVDIGDTVKVCGIESIKLIVE</sequence>
<dbReference type="GO" id="GO:0005886">
    <property type="term" value="C:plasma membrane"/>
    <property type="evidence" value="ECO:0007669"/>
    <property type="project" value="TreeGrafter"/>
</dbReference>
<dbReference type="Proteomes" id="UP000271783">
    <property type="component" value="Unassembled WGS sequence"/>
</dbReference>
<evidence type="ECO:0000256" key="1">
    <source>
        <dbReference type="ARBA" id="ARBA00004141"/>
    </source>
</evidence>
<dbReference type="PANTHER" id="PTHR33507:SF3">
    <property type="entry name" value="INNER MEMBRANE PROTEIN YBBJ"/>
    <property type="match status" value="1"/>
</dbReference>
<dbReference type="GO" id="GO:0008233">
    <property type="term" value="F:peptidase activity"/>
    <property type="evidence" value="ECO:0007669"/>
    <property type="project" value="UniProtKB-KW"/>
</dbReference>
<comment type="caution">
    <text evidence="7">The sequence shown here is derived from an EMBL/GenBank/DDBJ whole genome shotgun (WGS) entry which is preliminary data.</text>
</comment>
<evidence type="ECO:0000256" key="4">
    <source>
        <dbReference type="ARBA" id="ARBA00023136"/>
    </source>
</evidence>
<evidence type="ECO:0000256" key="3">
    <source>
        <dbReference type="ARBA" id="ARBA00022989"/>
    </source>
</evidence>